<keyword evidence="3" id="KW-1185">Reference proteome</keyword>
<feature type="domain" description="DUF6916" evidence="1">
    <location>
        <begin position="61"/>
        <end position="144"/>
    </location>
</feature>
<reference evidence="2 3" key="1">
    <citation type="submission" date="2020-07" db="EMBL/GenBank/DDBJ databases">
        <title>Sequencing the genomes of 1000 actinobacteria strains.</title>
        <authorList>
            <person name="Klenk H.-P."/>
        </authorList>
    </citation>
    <scope>NUCLEOTIDE SEQUENCE [LARGE SCALE GENOMIC DNA]</scope>
    <source>
        <strain evidence="2 3">LI1</strain>
    </source>
</reference>
<dbReference type="EMBL" id="JACCFM010000001">
    <property type="protein sequence ID" value="NYJ21190.1"/>
    <property type="molecule type" value="Genomic_DNA"/>
</dbReference>
<dbReference type="Proteomes" id="UP000537260">
    <property type="component" value="Unassembled WGS sequence"/>
</dbReference>
<proteinExistence type="predicted"/>
<name>A0A7Z0EH80_9MICO</name>
<gene>
    <name evidence="2" type="ORF">HNR05_002981</name>
</gene>
<evidence type="ECO:0000259" key="1">
    <source>
        <dbReference type="Pfam" id="PF21880"/>
    </source>
</evidence>
<evidence type="ECO:0000313" key="2">
    <source>
        <dbReference type="EMBL" id="NYJ21190.1"/>
    </source>
</evidence>
<accession>A0A7Z0EH80</accession>
<dbReference type="Pfam" id="PF21880">
    <property type="entry name" value="DUF6916"/>
    <property type="match status" value="1"/>
</dbReference>
<dbReference type="AlphaFoldDB" id="A0A7Z0EH80"/>
<dbReference type="RefSeq" id="WP_179579831.1">
    <property type="nucleotide sequence ID" value="NZ_JACCFM010000001.1"/>
</dbReference>
<comment type="caution">
    <text evidence="2">The sequence shown here is derived from an EMBL/GenBank/DDBJ whole genome shotgun (WGS) entry which is preliminary data.</text>
</comment>
<protein>
    <recommendedName>
        <fullName evidence="1">DUF6916 domain-containing protein</fullName>
    </recommendedName>
</protein>
<evidence type="ECO:0000313" key="3">
    <source>
        <dbReference type="Proteomes" id="UP000537260"/>
    </source>
</evidence>
<dbReference type="InterPro" id="IPR054209">
    <property type="entry name" value="DUF6916"/>
</dbReference>
<sequence length="150" mass="15857">MDFYRELLLPHISRRTAVTFGLGTLGLTALSLAANPATVGATLSALADALNPPAIPARSIFLGSVGKIFTAASEADSFPVTLAAIEDLAPLVTPDDEDRFNLLFASTDARFQPGIYRISRAGVPTTELFVSPVGVESKTRTLQALVNRQA</sequence>
<organism evidence="2 3">
    <name type="scientific">Glaciibacter psychrotolerans</name>
    <dbReference type="NCBI Taxonomy" id="670054"/>
    <lineage>
        <taxon>Bacteria</taxon>
        <taxon>Bacillati</taxon>
        <taxon>Actinomycetota</taxon>
        <taxon>Actinomycetes</taxon>
        <taxon>Micrococcales</taxon>
        <taxon>Microbacteriaceae</taxon>
        <taxon>Glaciibacter</taxon>
    </lineage>
</organism>